<dbReference type="InterPro" id="IPR051620">
    <property type="entry name" value="ORF904-like_C"/>
</dbReference>
<keyword evidence="1" id="KW-0378">Hydrolase</keyword>
<dbReference type="InterPro" id="IPR045455">
    <property type="entry name" value="NrS-1_pol-like_helicase"/>
</dbReference>
<reference evidence="4" key="1">
    <citation type="journal article" date="2024" name="Environ. Microbiol. Rep.">
        <title>Hiding in plain sight: The discovery of complete genomes of 11 hypothetical spindle-shaped viruses that putatively infect mesophilic ammonia-oxidizing archaea.</title>
        <authorList>
            <person name="Ni Y."/>
            <person name="Xu T."/>
            <person name="Yan S."/>
            <person name="Chen L."/>
            <person name="Wang Y."/>
        </authorList>
    </citation>
    <scope>NUCLEOTIDE SEQUENCE</scope>
    <source>
        <strain evidence="4">NBD1</strain>
    </source>
</reference>
<evidence type="ECO:0000313" key="4">
    <source>
        <dbReference type="EMBL" id="DBA51945.1"/>
    </source>
</evidence>
<sequence length="631" mass="72918">MWGKLYDMTKINCSHCVIDEHDKCSDENCLCFSDNHGQREICSYCEKNNHENCVKPCKCDNIRHGVIIDKRSEEEIQAEKDQLQRDHDKSRLENFLDHGMGNNPSVYTLTEMVKLFITVKNVVSIIDITKTLLEWCRRYRVDENEIDVAISTVFSDSDYIQQIKKIAFDLGQSQADILLDKSQLMEAAEWIKGRFYIKKLELTGQMLFFNDKYYSSDAEILIRRKAREILVKSKNSDMTEVVKMIEDSCDIISWHDIESNIHRKCLLNGVYDIKSGVFSPKFSPDYIILTQIPHKFNESASYGDIDGIVSSIITNTQDKQSFYDFISLCLHPYNGIDIQFGGVGIQGTGKSQLCKLVEYVLGKDNCNGAKIQLLAKDMTSQKDAALKMVNIDQDVNTDSVKDIDVIKKWITQDSITARGIYEHSTTFRPMSRLMFMANDLFEIPNTDDANAIYSRTHIVRIDKTHRGQTTEVKRIMEKVSTPDQLEGLITYLCKNATWIYNQEKIHHPMHISTVKEVWNLYGNRIREFVTKYVVMGADERVESNQPYNRWLSFCIKKGWQSKNKKEFSKVFDEIVGTTPTKTRIDEVQCYAYLGFRIKEDKELANEETIKFKPNMPSPYSAAIGIYLEDKQ</sequence>
<dbReference type="Pfam" id="PF19263">
    <property type="entry name" value="DUF5906"/>
    <property type="match status" value="1"/>
</dbReference>
<reference evidence="4" key="2">
    <citation type="submission" date="2024-03" db="EMBL/GenBank/DDBJ databases">
        <authorList>
            <person name="Ni Y."/>
            <person name="Xu T."/>
            <person name="Yan S."/>
            <person name="Chen L."/>
            <person name="Wang Y."/>
        </authorList>
    </citation>
    <scope>NUCLEOTIDE SEQUENCE</scope>
    <source>
        <strain evidence="4">NBD1</strain>
    </source>
</reference>
<proteinExistence type="predicted"/>
<organism evidence="4">
    <name type="scientific">Nitrosopumilaceae spindle-shaped virus</name>
    <dbReference type="NCBI Taxonomy" id="3065433"/>
    <lineage>
        <taxon>Viruses</taxon>
    </lineage>
</organism>
<dbReference type="InterPro" id="IPR014818">
    <property type="entry name" value="Phage/plasmid_primase_P4_C"/>
</dbReference>
<dbReference type="Gene3D" id="3.40.50.300">
    <property type="entry name" value="P-loop containing nucleotide triphosphate hydrolases"/>
    <property type="match status" value="1"/>
</dbReference>
<dbReference type="InterPro" id="IPR027417">
    <property type="entry name" value="P-loop_NTPase"/>
</dbReference>
<feature type="domain" description="Bacteriophage/plasmid primase P4 C-terminal" evidence="2">
    <location>
        <begin position="227"/>
        <end position="306"/>
    </location>
</feature>
<dbReference type="EMBL" id="BK067787">
    <property type="protein sequence ID" value="DBA51945.1"/>
    <property type="molecule type" value="Genomic_DNA"/>
</dbReference>
<dbReference type="Pfam" id="PF08706">
    <property type="entry name" value="D5_N"/>
    <property type="match status" value="1"/>
</dbReference>
<dbReference type="PANTHER" id="PTHR35372">
    <property type="entry name" value="ATP BINDING PROTEIN-RELATED"/>
    <property type="match status" value="1"/>
</dbReference>
<evidence type="ECO:0000259" key="3">
    <source>
        <dbReference type="Pfam" id="PF19263"/>
    </source>
</evidence>
<name>A0AAT9JGY6_9VIRU</name>
<accession>A0AAT9JGY6</accession>
<protein>
    <submittedName>
        <fullName evidence="4">ORF29</fullName>
    </submittedName>
</protein>
<feature type="domain" description="NrS-1 polymerase-like helicase" evidence="3">
    <location>
        <begin position="343"/>
        <end position="448"/>
    </location>
</feature>
<dbReference type="PANTHER" id="PTHR35372:SF2">
    <property type="entry name" value="SF3 HELICASE DOMAIN-CONTAINING PROTEIN"/>
    <property type="match status" value="1"/>
</dbReference>
<evidence type="ECO:0000256" key="1">
    <source>
        <dbReference type="ARBA" id="ARBA00022801"/>
    </source>
</evidence>
<dbReference type="GO" id="GO:0016787">
    <property type="term" value="F:hydrolase activity"/>
    <property type="evidence" value="ECO:0007669"/>
    <property type="project" value="UniProtKB-KW"/>
</dbReference>
<evidence type="ECO:0000259" key="2">
    <source>
        <dbReference type="Pfam" id="PF08706"/>
    </source>
</evidence>